<dbReference type="Proteomes" id="UP001160148">
    <property type="component" value="Unassembled WGS sequence"/>
</dbReference>
<dbReference type="InterPro" id="IPR022048">
    <property type="entry name" value="Envelope_fusion-like"/>
</dbReference>
<dbReference type="EMBL" id="CARXXK010000002">
    <property type="protein sequence ID" value="CAI6353722.1"/>
    <property type="molecule type" value="Genomic_DNA"/>
</dbReference>
<accession>A0AAV0WD48</accession>
<evidence type="ECO:0008006" key="5">
    <source>
        <dbReference type="Google" id="ProtNLM"/>
    </source>
</evidence>
<gene>
    <name evidence="3" type="ORF">MEUPH1_LOCUS9811</name>
</gene>
<feature type="transmembrane region" description="Helical" evidence="2">
    <location>
        <begin position="461"/>
        <end position="482"/>
    </location>
</feature>
<feature type="region of interest" description="Disordered" evidence="1">
    <location>
        <begin position="489"/>
        <end position="528"/>
    </location>
</feature>
<evidence type="ECO:0000313" key="4">
    <source>
        <dbReference type="Proteomes" id="UP001160148"/>
    </source>
</evidence>
<reference evidence="3 4" key="1">
    <citation type="submission" date="2023-01" db="EMBL/GenBank/DDBJ databases">
        <authorList>
            <person name="Whitehead M."/>
        </authorList>
    </citation>
    <scope>NUCLEOTIDE SEQUENCE [LARGE SCALE GENOMIC DNA]</scope>
</reference>
<keyword evidence="2" id="KW-1133">Transmembrane helix</keyword>
<keyword evidence="2" id="KW-0472">Membrane</keyword>
<evidence type="ECO:0000313" key="3">
    <source>
        <dbReference type="EMBL" id="CAI6353722.1"/>
    </source>
</evidence>
<name>A0AAV0WD48_9HEMI</name>
<comment type="caution">
    <text evidence="3">The sequence shown here is derived from an EMBL/GenBank/DDBJ whole genome shotgun (WGS) entry which is preliminary data.</text>
</comment>
<dbReference type="AlphaFoldDB" id="A0AAV0WD48"/>
<protein>
    <recommendedName>
        <fullName evidence="5">Envelope protein</fullName>
    </recommendedName>
</protein>
<dbReference type="Pfam" id="PF12259">
    <property type="entry name" value="Baculo_F"/>
    <property type="match status" value="1"/>
</dbReference>
<keyword evidence="2" id="KW-0812">Transmembrane</keyword>
<organism evidence="3 4">
    <name type="scientific">Macrosiphum euphorbiae</name>
    <name type="common">potato aphid</name>
    <dbReference type="NCBI Taxonomy" id="13131"/>
    <lineage>
        <taxon>Eukaryota</taxon>
        <taxon>Metazoa</taxon>
        <taxon>Ecdysozoa</taxon>
        <taxon>Arthropoda</taxon>
        <taxon>Hexapoda</taxon>
        <taxon>Insecta</taxon>
        <taxon>Pterygota</taxon>
        <taxon>Neoptera</taxon>
        <taxon>Paraneoptera</taxon>
        <taxon>Hemiptera</taxon>
        <taxon>Sternorrhyncha</taxon>
        <taxon>Aphidomorpha</taxon>
        <taxon>Aphidoidea</taxon>
        <taxon>Aphididae</taxon>
        <taxon>Macrosiphini</taxon>
        <taxon>Macrosiphum</taxon>
    </lineage>
</organism>
<evidence type="ECO:0000256" key="1">
    <source>
        <dbReference type="SAM" id="MobiDB-lite"/>
    </source>
</evidence>
<proteinExistence type="predicted"/>
<feature type="compositionally biased region" description="Basic and acidic residues" evidence="1">
    <location>
        <begin position="489"/>
        <end position="515"/>
    </location>
</feature>
<sequence>MHNPVTNNFNCDNLLSSATAIVENLHRKKTQVLNSIGHVITKRSALTKFVTKAARLIYGICNLECIQKFNFNIGVAKNTSQYKLIKDQIKVVELQHILEPHNNITMLPLTLSANGTTNITKEQQIKNYLTKHFIHVNLLITKHMLETNTILETIQQAKIGVIHPSLITPQELLEHVKDIKVSLPGGTDLPTDLDITNIYELVKLSDIAIYYANDNLVFIISLPLIYQNDFILYNLIPVPVCIDNDCAYIKPSNKYIAISKSKEHYATYDEFYYTHCKHARDFLLCPEGNPLHPRNIRPTCEVLLLQDPAKVPNSCEVMHVQIGRTIFHKKRFKNEWIYVTNYDVLFVTCDEDKESTSHTLKGVGIIHLNETCKGYATRDILIPGKVDYKSEYMDFNPRSMIDRNHNSPRIETNNLMEDYHVKTNNMDDLHIVSNSKKQLDNQNKINTKIEQLQDLQQLFNYVLYIAIGFITILMMITIIRCVKTKTTETYKNKSPDHIQEESEKLNKPTTHRSDDVIELPLTPRNSPKAQYAKLQPYGFH</sequence>
<evidence type="ECO:0000256" key="2">
    <source>
        <dbReference type="SAM" id="Phobius"/>
    </source>
</evidence>
<keyword evidence="4" id="KW-1185">Reference proteome</keyword>